<sequence length="93" mass="10421">MTQTAQIECINKTNRYSAHERISHVGGRSPTPWTLTQQQAIDAIERGTWRFYVYAGGQSVWVIVARSAAGNKYLKTQNDGEQPNNLLSLPECP</sequence>
<reference evidence="2" key="1">
    <citation type="submission" date="2016-10" db="EMBL/GenBank/DDBJ databases">
        <authorList>
            <person name="Varghese N."/>
            <person name="Submissions S."/>
        </authorList>
    </citation>
    <scope>NUCLEOTIDE SEQUENCE [LARGE SCALE GENOMIC DNA]</scope>
    <source>
        <strain evidence="2">JS21-1</strain>
    </source>
</reference>
<dbReference type="Pfam" id="PF13031">
    <property type="entry name" value="DUF3892"/>
    <property type="match status" value="1"/>
</dbReference>
<dbReference type="AlphaFoldDB" id="A0A1H7SA05"/>
<gene>
    <name evidence="1" type="ORF">SAMN05216382_2488</name>
</gene>
<accession>A0A1H7SA05</accession>
<proteinExistence type="predicted"/>
<organism evidence="1 2">
    <name type="scientific">Sphingomonas palmae</name>
    <dbReference type="NCBI Taxonomy" id="1855283"/>
    <lineage>
        <taxon>Bacteria</taxon>
        <taxon>Pseudomonadati</taxon>
        <taxon>Pseudomonadota</taxon>
        <taxon>Alphaproteobacteria</taxon>
        <taxon>Sphingomonadales</taxon>
        <taxon>Sphingomonadaceae</taxon>
        <taxon>Sphingomonas</taxon>
    </lineage>
</organism>
<keyword evidence="2" id="KW-1185">Reference proteome</keyword>
<protein>
    <recommendedName>
        <fullName evidence="3">DUF3892 domain-containing protein</fullName>
    </recommendedName>
</protein>
<evidence type="ECO:0000313" key="2">
    <source>
        <dbReference type="Proteomes" id="UP000199214"/>
    </source>
</evidence>
<dbReference type="OrthoDB" id="826539at2"/>
<dbReference type="Proteomes" id="UP000199214">
    <property type="component" value="Unassembled WGS sequence"/>
</dbReference>
<dbReference type="InterPro" id="IPR024997">
    <property type="entry name" value="DUF3892"/>
</dbReference>
<name>A0A1H7SA05_9SPHN</name>
<evidence type="ECO:0000313" key="1">
    <source>
        <dbReference type="EMBL" id="SEL69046.1"/>
    </source>
</evidence>
<evidence type="ECO:0008006" key="3">
    <source>
        <dbReference type="Google" id="ProtNLM"/>
    </source>
</evidence>
<dbReference type="RefSeq" id="WP_093006694.1">
    <property type="nucleotide sequence ID" value="NZ_FNZZ01000004.1"/>
</dbReference>
<dbReference type="EMBL" id="FNZZ01000004">
    <property type="protein sequence ID" value="SEL69046.1"/>
    <property type="molecule type" value="Genomic_DNA"/>
</dbReference>